<evidence type="ECO:0000313" key="2">
    <source>
        <dbReference type="Proteomes" id="UP001501710"/>
    </source>
</evidence>
<dbReference type="Proteomes" id="UP001501710">
    <property type="component" value="Unassembled WGS sequence"/>
</dbReference>
<protein>
    <submittedName>
        <fullName evidence="1">Uncharacterized protein</fullName>
    </submittedName>
</protein>
<comment type="caution">
    <text evidence="1">The sequence shown here is derived from an EMBL/GenBank/DDBJ whole genome shotgun (WGS) entry which is preliminary data.</text>
</comment>
<dbReference type="EMBL" id="BAABAS010000005">
    <property type="protein sequence ID" value="GAA4230132.1"/>
    <property type="molecule type" value="Genomic_DNA"/>
</dbReference>
<accession>A0ABP8BXY2</accession>
<gene>
    <name evidence="1" type="ORF">GCM10022254_24220</name>
</gene>
<proteinExistence type="predicted"/>
<reference evidence="2" key="1">
    <citation type="journal article" date="2019" name="Int. J. Syst. Evol. Microbiol.">
        <title>The Global Catalogue of Microorganisms (GCM) 10K type strain sequencing project: providing services to taxonomists for standard genome sequencing and annotation.</title>
        <authorList>
            <consortium name="The Broad Institute Genomics Platform"/>
            <consortium name="The Broad Institute Genome Sequencing Center for Infectious Disease"/>
            <person name="Wu L."/>
            <person name="Ma J."/>
        </authorList>
    </citation>
    <scope>NUCLEOTIDE SEQUENCE [LARGE SCALE GENOMIC DNA]</scope>
    <source>
        <strain evidence="2">JCM 17440</strain>
    </source>
</reference>
<keyword evidence="2" id="KW-1185">Reference proteome</keyword>
<sequence length="63" mass="6740">MVVLTDDSGRFSGAPGHADCPSWPIVTERIVKNIANSAAKNISSDDNQTIVPTLTRLGRFARA</sequence>
<organism evidence="1 2">
    <name type="scientific">Actinomadura meridiana</name>
    <dbReference type="NCBI Taxonomy" id="559626"/>
    <lineage>
        <taxon>Bacteria</taxon>
        <taxon>Bacillati</taxon>
        <taxon>Actinomycetota</taxon>
        <taxon>Actinomycetes</taxon>
        <taxon>Streptosporangiales</taxon>
        <taxon>Thermomonosporaceae</taxon>
        <taxon>Actinomadura</taxon>
    </lineage>
</organism>
<name>A0ABP8BXY2_9ACTN</name>
<evidence type="ECO:0000313" key="1">
    <source>
        <dbReference type="EMBL" id="GAA4230132.1"/>
    </source>
</evidence>